<evidence type="ECO:0000313" key="4">
    <source>
        <dbReference type="Proteomes" id="UP000515856"/>
    </source>
</evidence>
<accession>A0A7G9GQC1</accession>
<keyword evidence="1" id="KW-0677">Repeat</keyword>
<dbReference type="Pfam" id="PF25023">
    <property type="entry name" value="TEN_YD-shell"/>
    <property type="match status" value="1"/>
</dbReference>
<keyword evidence="4" id="KW-1185">Reference proteome</keyword>
<dbReference type="AlphaFoldDB" id="A0A7G9GQC1"/>
<evidence type="ECO:0000313" key="3">
    <source>
        <dbReference type="EMBL" id="QNM13003.1"/>
    </source>
</evidence>
<name>A0A7G9GQC1_9FIRM</name>
<proteinExistence type="predicted"/>
<dbReference type="InterPro" id="IPR031325">
    <property type="entry name" value="RHS_repeat"/>
</dbReference>
<dbReference type="Gene3D" id="2.180.10.10">
    <property type="entry name" value="RHS repeat-associated core"/>
    <property type="match status" value="1"/>
</dbReference>
<dbReference type="InterPro" id="IPR056823">
    <property type="entry name" value="TEN-like_YD-shell"/>
</dbReference>
<dbReference type="PANTHER" id="PTHR32305:SF15">
    <property type="entry name" value="PROTEIN RHSA-RELATED"/>
    <property type="match status" value="1"/>
</dbReference>
<sequence length="485" mass="56281">MTVEKDEYGKKNEYQYDVDGNLLKHTKPDGTTLTYTYDKLGNKLSEGKRSFTYDKHNNLSTATLNNKTVTYTYDKYDQITKVKDANGNVVSYTWDIYGNKTSMNYKNTKINYQYNDMHKITKVSKGSKEVATYSYDARGNITKQTNGKLSTTYTYDELNRKLSAVTTRNKKQTAKYEYTYDGTGNILTETINGKKNSYTYDAMDELTKSIKYIKRKEVTTTYAYDLNGNKVEISSNGKFKRYHYNKYNQLTSIFTEEGSTDIYYDKNGNMRDVLYAGGGKEHYDYDEYGQLSKVTNDKDKSYTYSYDAQGDRIRYQKNYSEAYDNDTWYESLEQTSFEEVEELLDDKNSDQIIDSVRYQSNYRKTHHKCVLMEEENWDSDGDDWENKNIAYILDKSLENAEVLATSTGEINIYGQDERLSTDSKTSDGINKTINYVNGNNNSVYGLATTENAWGDIRYKYKAIEYTDYGYSDDIKSGFGYNGEEH</sequence>
<feature type="domain" description="Teneurin-like YD-shell" evidence="2">
    <location>
        <begin position="194"/>
        <end position="320"/>
    </location>
</feature>
<dbReference type="Proteomes" id="UP000515856">
    <property type="component" value="Chromosome"/>
</dbReference>
<dbReference type="KEGG" id="ehn:H9Q80_03340"/>
<dbReference type="RefSeq" id="WP_117530354.1">
    <property type="nucleotide sequence ID" value="NZ_CP060636.1"/>
</dbReference>
<dbReference type="PANTHER" id="PTHR32305">
    <property type="match status" value="1"/>
</dbReference>
<dbReference type="InterPro" id="IPR006530">
    <property type="entry name" value="YD"/>
</dbReference>
<protein>
    <submittedName>
        <fullName evidence="3">RHS repeat protein</fullName>
    </submittedName>
</protein>
<dbReference type="Pfam" id="PF05593">
    <property type="entry name" value="RHS_repeat"/>
    <property type="match status" value="3"/>
</dbReference>
<organism evidence="3 4">
    <name type="scientific">[Eubacterium] hominis</name>
    <dbReference type="NCBI Taxonomy" id="2764325"/>
    <lineage>
        <taxon>Bacteria</taxon>
        <taxon>Bacillati</taxon>
        <taxon>Bacillota</taxon>
        <taxon>Erysipelotrichia</taxon>
        <taxon>Erysipelotrichales</taxon>
        <taxon>Erysipelotrichaceae</taxon>
        <taxon>Amedibacillus</taxon>
    </lineage>
</organism>
<dbReference type="NCBIfam" id="TIGR01643">
    <property type="entry name" value="YD_repeat_2x"/>
    <property type="match status" value="2"/>
</dbReference>
<dbReference type="InterPro" id="IPR050708">
    <property type="entry name" value="T6SS_VgrG/RHS"/>
</dbReference>
<evidence type="ECO:0000259" key="2">
    <source>
        <dbReference type="Pfam" id="PF25023"/>
    </source>
</evidence>
<dbReference type="EMBL" id="CP060636">
    <property type="protein sequence ID" value="QNM13003.1"/>
    <property type="molecule type" value="Genomic_DNA"/>
</dbReference>
<evidence type="ECO:0000256" key="1">
    <source>
        <dbReference type="ARBA" id="ARBA00022737"/>
    </source>
</evidence>
<gene>
    <name evidence="3" type="ORF">H9Q80_03340</name>
</gene>
<reference evidence="3 4" key="1">
    <citation type="submission" date="2020-08" db="EMBL/GenBank/DDBJ databases">
        <authorList>
            <person name="Liu C."/>
            <person name="Sun Q."/>
        </authorList>
    </citation>
    <scope>NUCLEOTIDE SEQUENCE [LARGE SCALE GENOMIC DNA]</scope>
    <source>
        <strain evidence="3 4">NSJ-61</strain>
    </source>
</reference>